<feature type="compositionally biased region" description="Basic and acidic residues" evidence="1">
    <location>
        <begin position="102"/>
        <end position="113"/>
    </location>
</feature>
<dbReference type="EMBL" id="JAFLCK010000027">
    <property type="protein sequence ID" value="MBN8661936.1"/>
    <property type="molecule type" value="Genomic_DNA"/>
</dbReference>
<gene>
    <name evidence="2" type="ORF">J0M35_16330</name>
</gene>
<protein>
    <submittedName>
        <fullName evidence="2">Uncharacterized protein</fullName>
    </submittedName>
</protein>
<evidence type="ECO:0000256" key="1">
    <source>
        <dbReference type="SAM" id="MobiDB-lite"/>
    </source>
</evidence>
<feature type="compositionally biased region" description="Basic and acidic residues" evidence="1">
    <location>
        <begin position="58"/>
        <end position="75"/>
    </location>
</feature>
<proteinExistence type="predicted"/>
<sequence>MPCRSDSPVSDSGETSGPKLLDKSLASGPLPNKSENQERASVAGAPQASPSELSRISCADRSDKRITDTEPKESAARNVGALDAGAGVSSRDRGAFQSEQSKFADRESSGIEA</sequence>
<accession>A0A8J7P9U0</accession>
<evidence type="ECO:0000313" key="3">
    <source>
        <dbReference type="Proteomes" id="UP000664277"/>
    </source>
</evidence>
<name>A0A8J7P9U0_9BACT</name>
<dbReference type="Proteomes" id="UP000664277">
    <property type="component" value="Unassembled WGS sequence"/>
</dbReference>
<feature type="region of interest" description="Disordered" evidence="1">
    <location>
        <begin position="1"/>
        <end position="113"/>
    </location>
</feature>
<comment type="caution">
    <text evidence="2">The sequence shown here is derived from an EMBL/GenBank/DDBJ whole genome shotgun (WGS) entry which is preliminary data.</text>
</comment>
<reference evidence="2" key="1">
    <citation type="submission" date="2021-02" db="EMBL/GenBank/DDBJ databases">
        <title>Genome-Resolved Metagenomics of a Microbial Community Performing Photosynthetic Biological Nutrient Removal.</title>
        <authorList>
            <person name="Mcdaniel E.A."/>
        </authorList>
    </citation>
    <scope>NUCLEOTIDE SEQUENCE</scope>
    <source>
        <strain evidence="2">UWPOB_OBS1</strain>
    </source>
</reference>
<organism evidence="2 3">
    <name type="scientific">Candidatus Obscuribacter phosphatis</name>
    <dbReference type="NCBI Taxonomy" id="1906157"/>
    <lineage>
        <taxon>Bacteria</taxon>
        <taxon>Bacillati</taxon>
        <taxon>Candidatus Melainabacteria</taxon>
        <taxon>Candidatus Obscuribacterales</taxon>
        <taxon>Candidatus Obscuribacteraceae</taxon>
        <taxon>Candidatus Obscuribacter</taxon>
    </lineage>
</organism>
<dbReference type="AlphaFoldDB" id="A0A8J7P9U0"/>
<evidence type="ECO:0000313" key="2">
    <source>
        <dbReference type="EMBL" id="MBN8661936.1"/>
    </source>
</evidence>